<organism evidence="11 12">
    <name type="scientific">Conidiobolus coronatus (strain ATCC 28846 / CBS 209.66 / NRRL 28638)</name>
    <name type="common">Delacroixia coronata</name>
    <dbReference type="NCBI Taxonomy" id="796925"/>
    <lineage>
        <taxon>Eukaryota</taxon>
        <taxon>Fungi</taxon>
        <taxon>Fungi incertae sedis</taxon>
        <taxon>Zoopagomycota</taxon>
        <taxon>Entomophthoromycotina</taxon>
        <taxon>Entomophthoromycetes</taxon>
        <taxon>Entomophthorales</taxon>
        <taxon>Ancylistaceae</taxon>
        <taxon>Conidiobolus</taxon>
    </lineage>
</organism>
<dbReference type="InterPro" id="IPR002401">
    <property type="entry name" value="Cyt_P450_E_grp-I"/>
</dbReference>
<evidence type="ECO:0000256" key="4">
    <source>
        <dbReference type="ARBA" id="ARBA00022723"/>
    </source>
</evidence>
<keyword evidence="10" id="KW-1133">Transmembrane helix</keyword>
<evidence type="ECO:0000256" key="9">
    <source>
        <dbReference type="RuleBase" id="RU000461"/>
    </source>
</evidence>
<dbReference type="PANTHER" id="PTHR24305:SF237">
    <property type="entry name" value="CYTOCHROME P450 MONOOXYGENASE ATNE-RELATED"/>
    <property type="match status" value="1"/>
</dbReference>
<feature type="transmembrane region" description="Helical" evidence="10">
    <location>
        <begin position="134"/>
        <end position="154"/>
    </location>
</feature>
<keyword evidence="3 8" id="KW-0349">Heme</keyword>
<dbReference type="PRINTS" id="PR00463">
    <property type="entry name" value="EP450I"/>
</dbReference>
<evidence type="ECO:0000256" key="1">
    <source>
        <dbReference type="ARBA" id="ARBA00001971"/>
    </source>
</evidence>
<dbReference type="GO" id="GO:0004497">
    <property type="term" value="F:monooxygenase activity"/>
    <property type="evidence" value="ECO:0007669"/>
    <property type="project" value="UniProtKB-KW"/>
</dbReference>
<accession>A0A137P833</accession>
<feature type="binding site" description="axial binding residue" evidence="8">
    <location>
        <position position="350"/>
    </location>
    <ligand>
        <name>heme</name>
        <dbReference type="ChEBI" id="CHEBI:30413"/>
    </ligand>
    <ligandPart>
        <name>Fe</name>
        <dbReference type="ChEBI" id="CHEBI:18248"/>
    </ligandPart>
</feature>
<dbReference type="PRINTS" id="PR00385">
    <property type="entry name" value="P450"/>
</dbReference>
<dbReference type="OrthoDB" id="1470350at2759"/>
<dbReference type="Pfam" id="PF00067">
    <property type="entry name" value="p450"/>
    <property type="match status" value="1"/>
</dbReference>
<dbReference type="EMBL" id="KQ964482">
    <property type="protein sequence ID" value="KXN71166.1"/>
    <property type="molecule type" value="Genomic_DNA"/>
</dbReference>
<dbReference type="PANTHER" id="PTHR24305">
    <property type="entry name" value="CYTOCHROME P450"/>
    <property type="match status" value="1"/>
</dbReference>
<dbReference type="AlphaFoldDB" id="A0A137P833"/>
<keyword evidence="4 8" id="KW-0479">Metal-binding</keyword>
<dbReference type="STRING" id="796925.A0A137P833"/>
<gene>
    <name evidence="11" type="ORF">CONCODRAFT_38687</name>
</gene>
<reference evidence="11 12" key="1">
    <citation type="journal article" date="2015" name="Genome Biol. Evol.">
        <title>Phylogenomic analyses indicate that early fungi evolved digesting cell walls of algal ancestors of land plants.</title>
        <authorList>
            <person name="Chang Y."/>
            <person name="Wang S."/>
            <person name="Sekimoto S."/>
            <person name="Aerts A.L."/>
            <person name="Choi C."/>
            <person name="Clum A."/>
            <person name="LaButti K.M."/>
            <person name="Lindquist E.A."/>
            <person name="Yee Ngan C."/>
            <person name="Ohm R.A."/>
            <person name="Salamov A.A."/>
            <person name="Grigoriev I.V."/>
            <person name="Spatafora J.W."/>
            <person name="Berbee M.L."/>
        </authorList>
    </citation>
    <scope>NUCLEOTIDE SEQUENCE [LARGE SCALE GENOMIC DNA]</scope>
    <source>
        <strain evidence="11 12">NRRL 28638</strain>
    </source>
</reference>
<evidence type="ECO:0000256" key="6">
    <source>
        <dbReference type="ARBA" id="ARBA00023004"/>
    </source>
</evidence>
<name>A0A137P833_CONC2</name>
<dbReference type="Gene3D" id="1.10.630.10">
    <property type="entry name" value="Cytochrome P450"/>
    <property type="match status" value="1"/>
</dbReference>
<keyword evidence="10" id="KW-0472">Membrane</keyword>
<dbReference type="SUPFAM" id="SSF48264">
    <property type="entry name" value="Cytochrome P450"/>
    <property type="match status" value="1"/>
</dbReference>
<keyword evidence="10" id="KW-0812">Transmembrane</keyword>
<evidence type="ECO:0000256" key="7">
    <source>
        <dbReference type="ARBA" id="ARBA00023033"/>
    </source>
</evidence>
<dbReference type="GO" id="GO:0005506">
    <property type="term" value="F:iron ion binding"/>
    <property type="evidence" value="ECO:0007669"/>
    <property type="project" value="InterPro"/>
</dbReference>
<keyword evidence="7 9" id="KW-0503">Monooxygenase</keyword>
<dbReference type="InterPro" id="IPR050121">
    <property type="entry name" value="Cytochrome_P450_monoxygenase"/>
</dbReference>
<dbReference type="InterPro" id="IPR036396">
    <property type="entry name" value="Cyt_P450_sf"/>
</dbReference>
<evidence type="ECO:0000313" key="11">
    <source>
        <dbReference type="EMBL" id="KXN71166.1"/>
    </source>
</evidence>
<dbReference type="Proteomes" id="UP000070444">
    <property type="component" value="Unassembled WGS sequence"/>
</dbReference>
<evidence type="ECO:0000256" key="2">
    <source>
        <dbReference type="ARBA" id="ARBA00010617"/>
    </source>
</evidence>
<proteinExistence type="inferred from homology"/>
<comment type="similarity">
    <text evidence="2 9">Belongs to the cytochrome P450 family.</text>
</comment>
<sequence length="404" mass="46512">MVLVNDLNARKWLLTYKFNKDDSYHIFNFRGPTIFSTADKEFHQIRKRLVAPAFSNKNLAKMEPTIYKVGSDHLAQFISSSMGDEKEVVLDMYNLFHRSTLDVIGELVFGQNLNCILDSKKADHYMNELKKTQLLIVLRTLCPSIFTLFTYPILTLFEPTILKNINARRQDPSLRNEDILQSLIDAKDPETGEQLTDVQIVDECVTLLFAGMDTTANTLTWVLYEILRHPEVYALIEKEIFTAFPNAEDVATIERCKSELPALEATILESMRLHPVAAGPMFKKVPQGGVTLNGQFIPENTSVIFHVITYHLDPNYFENPKQFSIDRWLGPNREENKGKLLTFSMGPRGCVGRDLAWSEIYLVIVKLIRMFRMELVEKEPMKPELYFLYTPKDGKFDVKLTKRV</sequence>
<dbReference type="InterPro" id="IPR001128">
    <property type="entry name" value="Cyt_P450"/>
</dbReference>
<evidence type="ECO:0000256" key="5">
    <source>
        <dbReference type="ARBA" id="ARBA00023002"/>
    </source>
</evidence>
<keyword evidence="6 8" id="KW-0408">Iron</keyword>
<evidence type="ECO:0000256" key="3">
    <source>
        <dbReference type="ARBA" id="ARBA00022617"/>
    </source>
</evidence>
<comment type="cofactor">
    <cofactor evidence="1 8">
        <name>heme</name>
        <dbReference type="ChEBI" id="CHEBI:30413"/>
    </cofactor>
</comment>
<evidence type="ECO:0000256" key="10">
    <source>
        <dbReference type="SAM" id="Phobius"/>
    </source>
</evidence>
<protein>
    <submittedName>
        <fullName evidence="11">Cytochrome P450</fullName>
    </submittedName>
</protein>
<dbReference type="InterPro" id="IPR017972">
    <property type="entry name" value="Cyt_P450_CS"/>
</dbReference>
<evidence type="ECO:0000256" key="8">
    <source>
        <dbReference type="PIRSR" id="PIRSR602401-1"/>
    </source>
</evidence>
<keyword evidence="12" id="KW-1185">Reference proteome</keyword>
<dbReference type="GO" id="GO:0020037">
    <property type="term" value="F:heme binding"/>
    <property type="evidence" value="ECO:0007669"/>
    <property type="project" value="InterPro"/>
</dbReference>
<keyword evidence="5 9" id="KW-0560">Oxidoreductase</keyword>
<dbReference type="PROSITE" id="PS00086">
    <property type="entry name" value="CYTOCHROME_P450"/>
    <property type="match status" value="1"/>
</dbReference>
<dbReference type="GO" id="GO:0016705">
    <property type="term" value="F:oxidoreductase activity, acting on paired donors, with incorporation or reduction of molecular oxygen"/>
    <property type="evidence" value="ECO:0007669"/>
    <property type="project" value="InterPro"/>
</dbReference>
<evidence type="ECO:0000313" key="12">
    <source>
        <dbReference type="Proteomes" id="UP000070444"/>
    </source>
</evidence>